<gene>
    <name evidence="12" type="ORF">AYP45_06560</name>
</gene>
<dbReference type="SUPFAM" id="SSF53155">
    <property type="entry name" value="Methylated DNA-protein cysteine methyltransferase domain"/>
    <property type="match status" value="1"/>
</dbReference>
<dbReference type="InterPro" id="IPR036217">
    <property type="entry name" value="MethylDNA_cys_MeTrfase_DNAb"/>
</dbReference>
<comment type="similarity">
    <text evidence="2 9">Belongs to the MGMT family.</text>
</comment>
<comment type="catalytic activity">
    <reaction evidence="8 9">
        <text>a 6-O-methyl-2'-deoxyguanosine in DNA + L-cysteinyl-[protein] = S-methyl-L-cysteinyl-[protein] + a 2'-deoxyguanosine in DNA</text>
        <dbReference type="Rhea" id="RHEA:24000"/>
        <dbReference type="Rhea" id="RHEA-COMP:10131"/>
        <dbReference type="Rhea" id="RHEA-COMP:10132"/>
        <dbReference type="Rhea" id="RHEA-COMP:11367"/>
        <dbReference type="Rhea" id="RHEA-COMP:11368"/>
        <dbReference type="ChEBI" id="CHEBI:29950"/>
        <dbReference type="ChEBI" id="CHEBI:82612"/>
        <dbReference type="ChEBI" id="CHEBI:85445"/>
        <dbReference type="ChEBI" id="CHEBI:85448"/>
        <dbReference type="EC" id="2.1.1.63"/>
    </reaction>
</comment>
<dbReference type="Gene3D" id="3.30.160.70">
    <property type="entry name" value="Methylated DNA-protein cysteine methyltransferase domain"/>
    <property type="match status" value="1"/>
</dbReference>
<dbReference type="GO" id="GO:0032259">
    <property type="term" value="P:methylation"/>
    <property type="evidence" value="ECO:0007669"/>
    <property type="project" value="UniProtKB-KW"/>
</dbReference>
<reference evidence="12 13" key="1">
    <citation type="journal article" date="2017" name="Water Res.">
        <title>Discovery and metagenomic analysis of an anammox bacterial enrichment related to Candidatus "Brocadia caroliniensis" in a full-scale glycerol-fed nitritation-denitritation separate centrate treatment process.</title>
        <authorList>
            <person name="Park H."/>
            <person name="Brotto A.C."/>
            <person name="van Loosdrecht M.C."/>
            <person name="Chandran K."/>
        </authorList>
    </citation>
    <scope>NUCLEOTIDE SEQUENCE [LARGE SCALE GENOMIC DNA]</scope>
    <source>
        <strain evidence="12">26THWARD</strain>
    </source>
</reference>
<dbReference type="InterPro" id="IPR001497">
    <property type="entry name" value="MethylDNA_cys_MeTrfase_AS"/>
</dbReference>
<dbReference type="PANTHER" id="PTHR10815:SF13">
    <property type="entry name" value="METHYLATED-DNA--PROTEIN-CYSTEINE METHYLTRANSFERASE"/>
    <property type="match status" value="1"/>
</dbReference>
<keyword evidence="3 9" id="KW-0963">Cytoplasm</keyword>
<dbReference type="STRING" id="1004156.AYP45_06560"/>
<dbReference type="EC" id="2.1.1.63" evidence="9"/>
<organism evidence="12 13">
    <name type="scientific">Candidatus Brocadia carolinensis</name>
    <dbReference type="NCBI Taxonomy" id="1004156"/>
    <lineage>
        <taxon>Bacteria</taxon>
        <taxon>Pseudomonadati</taxon>
        <taxon>Planctomycetota</taxon>
        <taxon>Candidatus Brocadiia</taxon>
        <taxon>Candidatus Brocadiales</taxon>
        <taxon>Candidatus Brocadiaceae</taxon>
        <taxon>Candidatus Brocadia</taxon>
    </lineage>
</organism>
<sequence>MDRKVPRNNLEIHFSSFSSPVGDVYVAKSTKGICRISFPHKGEEDFLRSFFQSISSRAKKTGANLKIQRNDSLLKAETDVLKEYFQGRQVSFNFPLDLAQGTPFQQKVWKKLREIPYGECRSYKWVAKEIGQPLAARAVGMANNKNPVPPIVPCHRVIGSDGSLTGYASGISVKKQLLEMECHTIHGGSILDTILECKY</sequence>
<evidence type="ECO:0000256" key="2">
    <source>
        <dbReference type="ARBA" id="ARBA00008711"/>
    </source>
</evidence>
<evidence type="ECO:0000259" key="11">
    <source>
        <dbReference type="Pfam" id="PF02870"/>
    </source>
</evidence>
<comment type="catalytic activity">
    <reaction evidence="1 9">
        <text>a 4-O-methyl-thymidine in DNA + L-cysteinyl-[protein] = a thymidine in DNA + S-methyl-L-cysteinyl-[protein]</text>
        <dbReference type="Rhea" id="RHEA:53428"/>
        <dbReference type="Rhea" id="RHEA-COMP:10131"/>
        <dbReference type="Rhea" id="RHEA-COMP:10132"/>
        <dbReference type="Rhea" id="RHEA-COMP:13555"/>
        <dbReference type="Rhea" id="RHEA-COMP:13556"/>
        <dbReference type="ChEBI" id="CHEBI:29950"/>
        <dbReference type="ChEBI" id="CHEBI:82612"/>
        <dbReference type="ChEBI" id="CHEBI:137386"/>
        <dbReference type="ChEBI" id="CHEBI:137387"/>
        <dbReference type="EC" id="2.1.1.63"/>
    </reaction>
</comment>
<dbReference type="GO" id="GO:0006307">
    <property type="term" value="P:DNA alkylation repair"/>
    <property type="evidence" value="ECO:0007669"/>
    <property type="project" value="UniProtKB-UniRule"/>
</dbReference>
<dbReference type="AlphaFoldDB" id="A0A1V4AUR1"/>
<feature type="domain" description="Methylated-DNA-[protein]-cysteine S-methyltransferase DNA binding" evidence="10">
    <location>
        <begin position="103"/>
        <end position="181"/>
    </location>
</feature>
<evidence type="ECO:0000256" key="7">
    <source>
        <dbReference type="ARBA" id="ARBA00023204"/>
    </source>
</evidence>
<dbReference type="Proteomes" id="UP000189681">
    <property type="component" value="Unassembled WGS sequence"/>
</dbReference>
<evidence type="ECO:0000313" key="12">
    <source>
        <dbReference type="EMBL" id="OOP56865.1"/>
    </source>
</evidence>
<dbReference type="GO" id="GO:0005737">
    <property type="term" value="C:cytoplasm"/>
    <property type="evidence" value="ECO:0007669"/>
    <property type="project" value="UniProtKB-SubCell"/>
</dbReference>
<dbReference type="Pfam" id="PF02870">
    <property type="entry name" value="Methyltransf_1N"/>
    <property type="match status" value="1"/>
</dbReference>
<comment type="function">
    <text evidence="9">Involved in the cellular defense against the biological effects of O6-methylguanine (O6-MeG) and O4-methylthymine (O4-MeT) in DNA. Repairs the methylated nucleobase in DNA by stoichiometrically transferring the methyl group to a cysteine residue in the enzyme. This is a suicide reaction: the enzyme is irreversibly inactivated.</text>
</comment>
<keyword evidence="5 9" id="KW-0808">Transferase</keyword>
<evidence type="ECO:0000259" key="10">
    <source>
        <dbReference type="Pfam" id="PF01035"/>
    </source>
</evidence>
<evidence type="ECO:0000256" key="4">
    <source>
        <dbReference type="ARBA" id="ARBA00022603"/>
    </source>
</evidence>
<dbReference type="InterPro" id="IPR008332">
    <property type="entry name" value="MethylG_MeTrfase_N"/>
</dbReference>
<comment type="subcellular location">
    <subcellularLocation>
        <location evidence="9">Cytoplasm</location>
    </subcellularLocation>
</comment>
<dbReference type="Gene3D" id="1.10.10.10">
    <property type="entry name" value="Winged helix-like DNA-binding domain superfamily/Winged helix DNA-binding domain"/>
    <property type="match status" value="1"/>
</dbReference>
<keyword evidence="6 9" id="KW-0227">DNA damage</keyword>
<keyword evidence="7 9" id="KW-0234">DNA repair</keyword>
<evidence type="ECO:0000256" key="5">
    <source>
        <dbReference type="ARBA" id="ARBA00022679"/>
    </source>
</evidence>
<feature type="domain" description="Methylguanine DNA methyltransferase ribonuclease-like" evidence="11">
    <location>
        <begin position="13"/>
        <end position="98"/>
    </location>
</feature>
<dbReference type="PANTHER" id="PTHR10815">
    <property type="entry name" value="METHYLATED-DNA--PROTEIN-CYSTEINE METHYLTRANSFERASE"/>
    <property type="match status" value="1"/>
</dbReference>
<protein>
    <recommendedName>
        <fullName evidence="9">Methylated-DNA--protein-cysteine methyltransferase</fullName>
        <ecNumber evidence="9">2.1.1.63</ecNumber>
    </recommendedName>
    <alternativeName>
        <fullName evidence="9">6-O-methylguanine-DNA methyltransferase</fullName>
        <shortName evidence="9">MGMT</shortName>
    </alternativeName>
    <alternativeName>
        <fullName evidence="9">O-6-methylguanine-DNA-alkyltransferase</fullName>
    </alternativeName>
</protein>
<accession>A0A1V4AUR1</accession>
<dbReference type="InterPro" id="IPR023546">
    <property type="entry name" value="MGMT"/>
</dbReference>
<evidence type="ECO:0000313" key="13">
    <source>
        <dbReference type="Proteomes" id="UP000189681"/>
    </source>
</evidence>
<dbReference type="PROSITE" id="PS00374">
    <property type="entry name" value="MGMT"/>
    <property type="match status" value="1"/>
</dbReference>
<dbReference type="NCBIfam" id="TIGR00589">
    <property type="entry name" value="ogt"/>
    <property type="match status" value="1"/>
</dbReference>
<evidence type="ECO:0000256" key="3">
    <source>
        <dbReference type="ARBA" id="ARBA00022490"/>
    </source>
</evidence>
<keyword evidence="4 9" id="KW-0489">Methyltransferase</keyword>
<comment type="miscellaneous">
    <text evidence="9">This enzyme catalyzes only one turnover and therefore is not strictly catalytic. According to one definition, an enzyme is a biocatalyst that acts repeatedly and over many reaction cycles.</text>
</comment>
<dbReference type="GO" id="GO:0003908">
    <property type="term" value="F:methylated-DNA-[protein]-cysteine S-methyltransferase activity"/>
    <property type="evidence" value="ECO:0007669"/>
    <property type="project" value="UniProtKB-UniRule"/>
</dbReference>
<evidence type="ECO:0000256" key="6">
    <source>
        <dbReference type="ARBA" id="ARBA00022763"/>
    </source>
</evidence>
<evidence type="ECO:0000256" key="8">
    <source>
        <dbReference type="ARBA" id="ARBA00049348"/>
    </source>
</evidence>
<evidence type="ECO:0000256" key="9">
    <source>
        <dbReference type="HAMAP-Rule" id="MF_00772"/>
    </source>
</evidence>
<dbReference type="InterPro" id="IPR036388">
    <property type="entry name" value="WH-like_DNA-bd_sf"/>
</dbReference>
<dbReference type="InterPro" id="IPR036631">
    <property type="entry name" value="MGMT_N_sf"/>
</dbReference>
<dbReference type="Pfam" id="PF01035">
    <property type="entry name" value="DNA_binding_1"/>
    <property type="match status" value="1"/>
</dbReference>
<feature type="active site" description="Nucleophile; methyl group acceptor" evidence="9">
    <location>
        <position position="154"/>
    </location>
</feature>
<comment type="caution">
    <text evidence="12">The sequence shown here is derived from an EMBL/GenBank/DDBJ whole genome shotgun (WGS) entry which is preliminary data.</text>
</comment>
<proteinExistence type="inferred from homology"/>
<evidence type="ECO:0000256" key="1">
    <source>
        <dbReference type="ARBA" id="ARBA00001286"/>
    </source>
</evidence>
<name>A0A1V4AUR1_9BACT</name>
<dbReference type="CDD" id="cd06445">
    <property type="entry name" value="ATase"/>
    <property type="match status" value="1"/>
</dbReference>
<dbReference type="FunFam" id="1.10.10.10:FF:000214">
    <property type="entry name" value="Methylated-DNA--protein-cysteine methyltransferase"/>
    <property type="match status" value="1"/>
</dbReference>
<dbReference type="EMBL" id="AYTS01000059">
    <property type="protein sequence ID" value="OOP56865.1"/>
    <property type="molecule type" value="Genomic_DNA"/>
</dbReference>
<dbReference type="SUPFAM" id="SSF46767">
    <property type="entry name" value="Methylated DNA-protein cysteine methyltransferase, C-terminal domain"/>
    <property type="match status" value="1"/>
</dbReference>
<dbReference type="InterPro" id="IPR014048">
    <property type="entry name" value="MethylDNA_cys_MeTrfase_DNA-bd"/>
</dbReference>
<dbReference type="HAMAP" id="MF_00772">
    <property type="entry name" value="OGT"/>
    <property type="match status" value="1"/>
</dbReference>